<comment type="similarity">
    <text evidence="2 7">Belongs to the group II decarboxylase family.</text>
</comment>
<protein>
    <submittedName>
        <fullName evidence="8">Aspartate aminotransferase family protein</fullName>
    </submittedName>
</protein>
<comment type="caution">
    <text evidence="8">The sequence shown here is derived from an EMBL/GenBank/DDBJ whole genome shotgun (WGS) entry which is preliminary data.</text>
</comment>
<dbReference type="GO" id="GO:0019752">
    <property type="term" value="P:carboxylic acid metabolic process"/>
    <property type="evidence" value="ECO:0007669"/>
    <property type="project" value="InterPro"/>
</dbReference>
<evidence type="ECO:0000256" key="1">
    <source>
        <dbReference type="ARBA" id="ARBA00001933"/>
    </source>
</evidence>
<dbReference type="AlphaFoldDB" id="A0A2D0NAL5"/>
<accession>A0A2D0NAL5</accession>
<evidence type="ECO:0000256" key="3">
    <source>
        <dbReference type="ARBA" id="ARBA00022793"/>
    </source>
</evidence>
<dbReference type="InterPro" id="IPR015422">
    <property type="entry name" value="PyrdxlP-dep_Trfase_small"/>
</dbReference>
<keyword evidence="8" id="KW-0032">Aminotransferase</keyword>
<dbReference type="PANTHER" id="PTHR11999">
    <property type="entry name" value="GROUP II PYRIDOXAL-5-PHOSPHATE DECARBOXYLASE"/>
    <property type="match status" value="1"/>
</dbReference>
<dbReference type="PRINTS" id="PR00800">
    <property type="entry name" value="YHDCRBOXLASE"/>
</dbReference>
<evidence type="ECO:0000313" key="9">
    <source>
        <dbReference type="Proteomes" id="UP000223913"/>
    </source>
</evidence>
<dbReference type="SUPFAM" id="SSF53383">
    <property type="entry name" value="PLP-dependent transferases"/>
    <property type="match status" value="1"/>
</dbReference>
<dbReference type="RefSeq" id="WP_099151103.1">
    <property type="nucleotide sequence ID" value="NZ_PDUD01000021.1"/>
</dbReference>
<keyword evidence="8" id="KW-0808">Transferase</keyword>
<dbReference type="GO" id="GO:0016831">
    <property type="term" value="F:carboxy-lyase activity"/>
    <property type="evidence" value="ECO:0007669"/>
    <property type="project" value="UniProtKB-KW"/>
</dbReference>
<dbReference type="OrthoDB" id="9803665at2"/>
<dbReference type="GO" id="GO:0008483">
    <property type="term" value="F:transaminase activity"/>
    <property type="evidence" value="ECO:0007669"/>
    <property type="project" value="UniProtKB-KW"/>
</dbReference>
<dbReference type="InterPro" id="IPR015421">
    <property type="entry name" value="PyrdxlP-dep_Trfase_major"/>
</dbReference>
<evidence type="ECO:0000256" key="6">
    <source>
        <dbReference type="PIRSR" id="PIRSR602129-50"/>
    </source>
</evidence>
<keyword evidence="4 6" id="KW-0663">Pyridoxal phosphate</keyword>
<evidence type="ECO:0000256" key="4">
    <source>
        <dbReference type="ARBA" id="ARBA00022898"/>
    </source>
</evidence>
<sequence length="476" mass="53774">MLEKKHFQRDATKVMEWIDDYFAQLESLPVKSKVKPKAIYEQIPAAPPESSEDLDQILQDLSEVIVPGITHWQHPNFHAYFPANSSLESVLAEFITAAIGAQCMIWDTSPAAAELEERVMEWLRDAMGLPANFEGVIQDTASSATLVAILTAREVKTDFRANEDGVPNNLRVYCSTETHSSIEKAVGISGIGKKNLVKIPVDEKMRLRADLLEARIREDLENGLVPCCVVAAIGTTGTVAVDPLPELAAICEQYGVWLHVDAAYAGTALLLPEYQWMIEGIDRADSFVFNPHKWMFTNFDCTAYFVKDVDVLIRAFEVLPEYLKTKSRGLVNDYRDWGIPLGRRFRALKLWFVIRSFGMEGLRKKLRHHIALNEKFAAAIGEHPEFELVIPPFLNYCAFRWVPQNETDEARLNACNEQLLDTINKSGKLFLSHTKIGGKYVLRMVIGQTYVEERHVLQALEILREATKMVPLGRPN</sequence>
<proteinExistence type="inferred from homology"/>
<gene>
    <name evidence="8" type="ORF">CRP01_16165</name>
</gene>
<comment type="cofactor">
    <cofactor evidence="1 6 7">
        <name>pyridoxal 5'-phosphate</name>
        <dbReference type="ChEBI" id="CHEBI:597326"/>
    </cofactor>
</comment>
<reference evidence="8 9" key="1">
    <citation type="submission" date="2017-10" db="EMBL/GenBank/DDBJ databases">
        <title>The draft genome sequence of Lewinella nigricans NBRC 102662.</title>
        <authorList>
            <person name="Wang K."/>
        </authorList>
    </citation>
    <scope>NUCLEOTIDE SEQUENCE [LARGE SCALE GENOMIC DNA]</scope>
    <source>
        <strain evidence="8 9">NBRC 102662</strain>
    </source>
</reference>
<name>A0A2D0NAL5_FLAN2</name>
<feature type="modified residue" description="N6-(pyridoxal phosphate)lysine" evidence="6">
    <location>
        <position position="293"/>
    </location>
</feature>
<dbReference type="Proteomes" id="UP000223913">
    <property type="component" value="Unassembled WGS sequence"/>
</dbReference>
<dbReference type="GO" id="GO:0005737">
    <property type="term" value="C:cytoplasm"/>
    <property type="evidence" value="ECO:0007669"/>
    <property type="project" value="TreeGrafter"/>
</dbReference>
<evidence type="ECO:0000313" key="8">
    <source>
        <dbReference type="EMBL" id="PHN05527.1"/>
    </source>
</evidence>
<evidence type="ECO:0000256" key="7">
    <source>
        <dbReference type="RuleBase" id="RU000382"/>
    </source>
</evidence>
<dbReference type="PANTHER" id="PTHR11999:SF70">
    <property type="entry name" value="MIP05841P"/>
    <property type="match status" value="1"/>
</dbReference>
<evidence type="ECO:0000256" key="2">
    <source>
        <dbReference type="ARBA" id="ARBA00009533"/>
    </source>
</evidence>
<dbReference type="InterPro" id="IPR015424">
    <property type="entry name" value="PyrdxlP-dep_Trfase"/>
</dbReference>
<dbReference type="Gene3D" id="3.40.640.10">
    <property type="entry name" value="Type I PLP-dependent aspartate aminotransferase-like (Major domain)"/>
    <property type="match status" value="1"/>
</dbReference>
<dbReference type="InterPro" id="IPR002129">
    <property type="entry name" value="PyrdxlP-dep_de-COase"/>
</dbReference>
<dbReference type="Pfam" id="PF00282">
    <property type="entry name" value="Pyridoxal_deC"/>
    <property type="match status" value="1"/>
</dbReference>
<dbReference type="InterPro" id="IPR010977">
    <property type="entry name" value="Aromatic_deC"/>
</dbReference>
<dbReference type="GO" id="GO:0006520">
    <property type="term" value="P:amino acid metabolic process"/>
    <property type="evidence" value="ECO:0007669"/>
    <property type="project" value="InterPro"/>
</dbReference>
<keyword evidence="3" id="KW-0210">Decarboxylase</keyword>
<dbReference type="EMBL" id="PDUD01000021">
    <property type="protein sequence ID" value="PHN05527.1"/>
    <property type="molecule type" value="Genomic_DNA"/>
</dbReference>
<dbReference type="InterPro" id="IPR021115">
    <property type="entry name" value="Pyridoxal-P_BS"/>
</dbReference>
<dbReference type="Gene3D" id="3.90.1150.10">
    <property type="entry name" value="Aspartate Aminotransferase, domain 1"/>
    <property type="match status" value="1"/>
</dbReference>
<keyword evidence="9" id="KW-1185">Reference proteome</keyword>
<dbReference type="PROSITE" id="PS00392">
    <property type="entry name" value="DDC_GAD_HDC_YDC"/>
    <property type="match status" value="1"/>
</dbReference>
<organism evidence="8 9">
    <name type="scientific">Flavilitoribacter nigricans (strain ATCC 23147 / DSM 23189 / NBRC 102662 / NCIMB 1420 / SS-2)</name>
    <name type="common">Lewinella nigricans</name>
    <dbReference type="NCBI Taxonomy" id="1122177"/>
    <lineage>
        <taxon>Bacteria</taxon>
        <taxon>Pseudomonadati</taxon>
        <taxon>Bacteroidota</taxon>
        <taxon>Saprospiria</taxon>
        <taxon>Saprospirales</taxon>
        <taxon>Lewinellaceae</taxon>
        <taxon>Flavilitoribacter</taxon>
    </lineage>
</organism>
<keyword evidence="5 7" id="KW-0456">Lyase</keyword>
<dbReference type="GO" id="GO:0030170">
    <property type="term" value="F:pyridoxal phosphate binding"/>
    <property type="evidence" value="ECO:0007669"/>
    <property type="project" value="InterPro"/>
</dbReference>
<evidence type="ECO:0000256" key="5">
    <source>
        <dbReference type="ARBA" id="ARBA00023239"/>
    </source>
</evidence>
<dbReference type="Gene3D" id="1.20.1340.10">
    <property type="entry name" value="dopa decarboxylase, N-terminal domain"/>
    <property type="match status" value="1"/>
</dbReference>